<dbReference type="Proteomes" id="UP001596047">
    <property type="component" value="Unassembled WGS sequence"/>
</dbReference>
<evidence type="ECO:0000313" key="1">
    <source>
        <dbReference type="EMBL" id="MFC5653117.1"/>
    </source>
</evidence>
<gene>
    <name evidence="1" type="ORF">ACFPYJ_29205</name>
</gene>
<name>A0ABW0W741_9BACL</name>
<dbReference type="RefSeq" id="WP_379191774.1">
    <property type="nucleotide sequence ID" value="NZ_JBHSOW010000116.1"/>
</dbReference>
<proteinExistence type="predicted"/>
<evidence type="ECO:0000313" key="2">
    <source>
        <dbReference type="Proteomes" id="UP001596047"/>
    </source>
</evidence>
<comment type="caution">
    <text evidence="1">The sequence shown here is derived from an EMBL/GenBank/DDBJ whole genome shotgun (WGS) entry which is preliminary data.</text>
</comment>
<sequence>MESGTAKSWAAFRGGLSSSLFGTTYEAISGFIFAAREEDHCPAARMLIRPKPIITEPVNIAAAGCITMKLKLILTAVINGEHQTSHTILL</sequence>
<reference evidence="2" key="1">
    <citation type="journal article" date="2019" name="Int. J. Syst. Evol. Microbiol.">
        <title>The Global Catalogue of Microorganisms (GCM) 10K type strain sequencing project: providing services to taxonomists for standard genome sequencing and annotation.</title>
        <authorList>
            <consortium name="The Broad Institute Genomics Platform"/>
            <consortium name="The Broad Institute Genome Sequencing Center for Infectious Disease"/>
            <person name="Wu L."/>
            <person name="Ma J."/>
        </authorList>
    </citation>
    <scope>NUCLEOTIDE SEQUENCE [LARGE SCALE GENOMIC DNA]</scope>
    <source>
        <strain evidence="2">CGMCC 1.3240</strain>
    </source>
</reference>
<keyword evidence="2" id="KW-1185">Reference proteome</keyword>
<protein>
    <submittedName>
        <fullName evidence="1">Uncharacterized protein</fullName>
    </submittedName>
</protein>
<dbReference type="EMBL" id="JBHSOW010000116">
    <property type="protein sequence ID" value="MFC5653117.1"/>
    <property type="molecule type" value="Genomic_DNA"/>
</dbReference>
<organism evidence="1 2">
    <name type="scientific">Paenibacillus solisilvae</name>
    <dbReference type="NCBI Taxonomy" id="2486751"/>
    <lineage>
        <taxon>Bacteria</taxon>
        <taxon>Bacillati</taxon>
        <taxon>Bacillota</taxon>
        <taxon>Bacilli</taxon>
        <taxon>Bacillales</taxon>
        <taxon>Paenibacillaceae</taxon>
        <taxon>Paenibacillus</taxon>
    </lineage>
</organism>
<accession>A0ABW0W741</accession>